<dbReference type="EMBL" id="CM039426">
    <property type="protein sequence ID" value="KAI4356127.1"/>
    <property type="molecule type" value="Genomic_DNA"/>
</dbReference>
<organism evidence="1 2">
    <name type="scientific">Bauhinia variegata</name>
    <name type="common">Purple orchid tree</name>
    <name type="synonym">Phanera variegata</name>
    <dbReference type="NCBI Taxonomy" id="167791"/>
    <lineage>
        <taxon>Eukaryota</taxon>
        <taxon>Viridiplantae</taxon>
        <taxon>Streptophyta</taxon>
        <taxon>Embryophyta</taxon>
        <taxon>Tracheophyta</taxon>
        <taxon>Spermatophyta</taxon>
        <taxon>Magnoliopsida</taxon>
        <taxon>eudicotyledons</taxon>
        <taxon>Gunneridae</taxon>
        <taxon>Pentapetalae</taxon>
        <taxon>rosids</taxon>
        <taxon>fabids</taxon>
        <taxon>Fabales</taxon>
        <taxon>Fabaceae</taxon>
        <taxon>Cercidoideae</taxon>
        <taxon>Cercideae</taxon>
        <taxon>Bauhiniinae</taxon>
        <taxon>Bauhinia</taxon>
    </lineage>
</organism>
<sequence length="303" mass="33819">MGECHSKFSSINESKDNTKQRQNRTTNHSTHWKLANKTLKRISIAFSLKFPLCSFSLPCCPHSHPSELHGQSHIFFTKGNMEKSVGLLFLVVLSAACAGVARELPNDLIGSNAAKYEISEQTRRPDVCALCEQYTAMALDYLNANKTQSEIIETLHHSCSQLHSFKQQCITLVDYYAPLFFLEVASVQPEDFCKSVNLCREIEKISSLVQENSCGFCKDAVAELLVKLKDPDTELEIIQALLKACNSMDKYATKCKSMIFEYGPVILANAEKFLETTDICTALHACKAPTEAIQQEIALFSDS</sequence>
<dbReference type="Proteomes" id="UP000828941">
    <property type="component" value="Chromosome 1"/>
</dbReference>
<comment type="caution">
    <text evidence="1">The sequence shown here is derived from an EMBL/GenBank/DDBJ whole genome shotgun (WGS) entry which is preliminary data.</text>
</comment>
<accession>A0ACB9Q540</accession>
<keyword evidence="2" id="KW-1185">Reference proteome</keyword>
<evidence type="ECO:0000313" key="1">
    <source>
        <dbReference type="EMBL" id="KAI4356127.1"/>
    </source>
</evidence>
<gene>
    <name evidence="1" type="ORF">L6164_000174</name>
</gene>
<proteinExistence type="predicted"/>
<protein>
    <submittedName>
        <fullName evidence="1">Uncharacterized protein</fullName>
    </submittedName>
</protein>
<reference evidence="1 2" key="1">
    <citation type="journal article" date="2022" name="DNA Res.">
        <title>Chromosomal-level genome assembly of the orchid tree Bauhinia variegata (Leguminosae; Cercidoideae) supports the allotetraploid origin hypothesis of Bauhinia.</title>
        <authorList>
            <person name="Zhong Y."/>
            <person name="Chen Y."/>
            <person name="Zheng D."/>
            <person name="Pang J."/>
            <person name="Liu Y."/>
            <person name="Luo S."/>
            <person name="Meng S."/>
            <person name="Qian L."/>
            <person name="Wei D."/>
            <person name="Dai S."/>
            <person name="Zhou R."/>
        </authorList>
    </citation>
    <scope>NUCLEOTIDE SEQUENCE [LARGE SCALE GENOMIC DNA]</scope>
    <source>
        <strain evidence="1">BV-YZ2020</strain>
    </source>
</reference>
<name>A0ACB9Q540_BAUVA</name>
<evidence type="ECO:0000313" key="2">
    <source>
        <dbReference type="Proteomes" id="UP000828941"/>
    </source>
</evidence>